<name>A0A800MVP5_CYTFI</name>
<protein>
    <submittedName>
        <fullName evidence="1">Uncharacterized protein</fullName>
    </submittedName>
</protein>
<reference evidence="1 2" key="1">
    <citation type="journal article" date="2020" name="G3 (Bethesda)">
        <title>Whole Genome Sequencing and Comparative Genomics of Two Nematicidal Bacillus Strains Reveals a Wide Range of Possible Virulence Factors.</title>
        <authorList>
            <person name="Susic N."/>
            <person name="Janezic S."/>
            <person name="Rupnik M."/>
            <person name="Geric Stare B."/>
        </authorList>
    </citation>
    <scope>NUCLEOTIDE SEQUENCE [LARGE SCALE GENOMIC DNA]</scope>
    <source>
        <strain evidence="1 2">I-1582</strain>
    </source>
</reference>
<dbReference type="EMBL" id="VDEM01000035">
    <property type="protein sequence ID" value="KAF0823251.1"/>
    <property type="molecule type" value="Genomic_DNA"/>
</dbReference>
<gene>
    <name evidence="1" type="ORF">KIS1582_2972</name>
</gene>
<dbReference type="AlphaFoldDB" id="A0A800MVP5"/>
<organism evidence="1 2">
    <name type="scientific">Cytobacillus firmus</name>
    <name type="common">Bacillus firmus</name>
    <dbReference type="NCBI Taxonomy" id="1399"/>
    <lineage>
        <taxon>Bacteria</taxon>
        <taxon>Bacillati</taxon>
        <taxon>Bacillota</taxon>
        <taxon>Bacilli</taxon>
        <taxon>Bacillales</taxon>
        <taxon>Bacillaceae</taxon>
        <taxon>Cytobacillus</taxon>
    </lineage>
</organism>
<evidence type="ECO:0000313" key="1">
    <source>
        <dbReference type="EMBL" id="KAF0823251.1"/>
    </source>
</evidence>
<evidence type="ECO:0000313" key="2">
    <source>
        <dbReference type="Proteomes" id="UP000465778"/>
    </source>
</evidence>
<comment type="caution">
    <text evidence="1">The sequence shown here is derived from an EMBL/GenBank/DDBJ whole genome shotgun (WGS) entry which is preliminary data.</text>
</comment>
<sequence length="38" mass="4373">MLLCYLNFTLCFLCPISEKASFDFIPDEINGIINLIFT</sequence>
<accession>A0A800MVP5</accession>
<dbReference type="Proteomes" id="UP000465778">
    <property type="component" value="Unassembled WGS sequence"/>
</dbReference>
<proteinExistence type="predicted"/>